<evidence type="ECO:0000313" key="2">
    <source>
        <dbReference type="Proteomes" id="UP000034683"/>
    </source>
</evidence>
<protein>
    <submittedName>
        <fullName evidence="1">Uncharacterized protein</fullName>
    </submittedName>
</protein>
<gene>
    <name evidence="1" type="ORF">UR92_C0005G0006</name>
</gene>
<organism evidence="1 2">
    <name type="scientific">Candidatus Nomurabacteria bacterium GW2011_GWA2_35_80</name>
    <dbReference type="NCBI Taxonomy" id="1618733"/>
    <lineage>
        <taxon>Bacteria</taxon>
        <taxon>Candidatus Nomuraibacteriota</taxon>
    </lineage>
</organism>
<reference evidence="1 2" key="1">
    <citation type="journal article" date="2015" name="Nature">
        <title>rRNA introns, odd ribosomes, and small enigmatic genomes across a large radiation of phyla.</title>
        <authorList>
            <person name="Brown C.T."/>
            <person name="Hug L.A."/>
            <person name="Thomas B.C."/>
            <person name="Sharon I."/>
            <person name="Castelle C.J."/>
            <person name="Singh A."/>
            <person name="Wilkins M.J."/>
            <person name="Williams K.H."/>
            <person name="Banfield J.F."/>
        </authorList>
    </citation>
    <scope>NUCLEOTIDE SEQUENCE [LARGE SCALE GENOMIC DNA]</scope>
</reference>
<name>A0A0G0D2D1_9BACT</name>
<sequence length="212" mass="25327">MLSDEAVKEFQEIYKKKFGKEISYQDAYESGQRLVNLFKILWESDRKDKQKQRRLKTELDGFPVDGTYNCIVCHTYINETTGWYDKYGQKCFPCRRAVKEKVIPAFVCKNSDSFYMIWQLKSYFNIHPQTARKLIRQGVLKARIITNDNGQPHEYILLKKENPDLVDPERRSSALKSYHRNRDKVFKKQIKEDKQKFRAEQEKLLKRAKSKN</sequence>
<proteinExistence type="predicted"/>
<dbReference type="EMBL" id="LBRA01000005">
    <property type="protein sequence ID" value="KKP88419.1"/>
    <property type="molecule type" value="Genomic_DNA"/>
</dbReference>
<dbReference type="Proteomes" id="UP000034683">
    <property type="component" value="Unassembled WGS sequence"/>
</dbReference>
<evidence type="ECO:0000313" key="1">
    <source>
        <dbReference type="EMBL" id="KKP88419.1"/>
    </source>
</evidence>
<accession>A0A0G0D2D1</accession>
<comment type="caution">
    <text evidence="1">The sequence shown here is derived from an EMBL/GenBank/DDBJ whole genome shotgun (WGS) entry which is preliminary data.</text>
</comment>
<dbReference type="AlphaFoldDB" id="A0A0G0D2D1"/>